<keyword evidence="5" id="KW-0347">Helicase</keyword>
<proteinExistence type="predicted"/>
<dbReference type="Pfam" id="PF13538">
    <property type="entry name" value="UvrD_C_2"/>
    <property type="match status" value="1"/>
</dbReference>
<dbReference type="PANTHER" id="PTHR43788">
    <property type="entry name" value="DNA2/NAM7 HELICASE FAMILY MEMBER"/>
    <property type="match status" value="1"/>
</dbReference>
<protein>
    <submittedName>
        <fullName evidence="5">ATP-dependent RecD-like DNA helicase</fullName>
        <ecNumber evidence="5">3.6.4.12</ecNumber>
    </submittedName>
</protein>
<evidence type="ECO:0000259" key="3">
    <source>
        <dbReference type="Pfam" id="PF13538"/>
    </source>
</evidence>
<keyword evidence="5" id="KW-0378">Hydrolase</keyword>
<dbReference type="GO" id="GO:0005524">
    <property type="term" value="F:ATP binding"/>
    <property type="evidence" value="ECO:0007669"/>
    <property type="project" value="UniProtKB-KW"/>
</dbReference>
<dbReference type="CDD" id="cd18809">
    <property type="entry name" value="SF1_C_RecD"/>
    <property type="match status" value="1"/>
</dbReference>
<dbReference type="EC" id="3.6.4.12" evidence="5"/>
<reference evidence="5" key="1">
    <citation type="submission" date="2019-03" db="EMBL/GenBank/DDBJ databases">
        <title>Single cell metagenomics reveals metabolic interactions within the superorganism composed of flagellate Streblomastix strix and complex community of Bacteroidetes bacteria on its surface.</title>
        <authorList>
            <person name="Treitli S.C."/>
            <person name="Kolisko M."/>
            <person name="Husnik F."/>
            <person name="Keeling P."/>
            <person name="Hampl V."/>
        </authorList>
    </citation>
    <scope>NUCLEOTIDE SEQUENCE</scope>
    <source>
        <strain evidence="5">STM</strain>
    </source>
</reference>
<evidence type="ECO:0000313" key="5">
    <source>
        <dbReference type="EMBL" id="KAA6351902.1"/>
    </source>
</evidence>
<accession>A0A5J4T1Y9</accession>
<dbReference type="Gene3D" id="3.40.50.300">
    <property type="entry name" value="P-loop containing nucleotide triphosphate hydrolases"/>
    <property type="match status" value="3"/>
</dbReference>
<organism evidence="5">
    <name type="scientific">termite gut metagenome</name>
    <dbReference type="NCBI Taxonomy" id="433724"/>
    <lineage>
        <taxon>unclassified sequences</taxon>
        <taxon>metagenomes</taxon>
        <taxon>organismal metagenomes</taxon>
    </lineage>
</organism>
<dbReference type="GO" id="GO:0016787">
    <property type="term" value="F:hydrolase activity"/>
    <property type="evidence" value="ECO:0007669"/>
    <property type="project" value="UniProtKB-KW"/>
</dbReference>
<comment type="caution">
    <text evidence="5">The sequence shown here is derived from an EMBL/GenBank/DDBJ whole genome shotgun (WGS) entry which is preliminary data.</text>
</comment>
<dbReference type="InterPro" id="IPR027785">
    <property type="entry name" value="UvrD-like_helicase_C"/>
</dbReference>
<feature type="domain" description="UvrD-like helicase C-terminal" evidence="3">
    <location>
        <begin position="442"/>
        <end position="491"/>
    </location>
</feature>
<dbReference type="Pfam" id="PF13604">
    <property type="entry name" value="AAA_30"/>
    <property type="match status" value="1"/>
</dbReference>
<dbReference type="PANTHER" id="PTHR43788:SF6">
    <property type="entry name" value="DNA HELICASE B"/>
    <property type="match status" value="1"/>
</dbReference>
<dbReference type="InterPro" id="IPR027417">
    <property type="entry name" value="P-loop_NTPase"/>
</dbReference>
<evidence type="ECO:0000256" key="2">
    <source>
        <dbReference type="ARBA" id="ARBA00022840"/>
    </source>
</evidence>
<dbReference type="Pfam" id="PF22721">
    <property type="entry name" value="TBP-TOTE"/>
    <property type="match status" value="2"/>
</dbReference>
<keyword evidence="2" id="KW-0067">ATP-binding</keyword>
<dbReference type="GO" id="GO:0003678">
    <property type="term" value="F:DNA helicase activity"/>
    <property type="evidence" value="ECO:0007669"/>
    <property type="project" value="UniProtKB-EC"/>
</dbReference>
<feature type="domain" description="TATA-binding-like protein" evidence="4">
    <location>
        <begin position="636"/>
        <end position="712"/>
    </location>
</feature>
<dbReference type="InterPro" id="IPR050534">
    <property type="entry name" value="Coronavir_polyprotein_1ab"/>
</dbReference>
<dbReference type="AlphaFoldDB" id="A0A5J4T1Y9"/>
<dbReference type="EMBL" id="SNRY01000007">
    <property type="protein sequence ID" value="KAA6351902.1"/>
    <property type="molecule type" value="Genomic_DNA"/>
</dbReference>
<sequence length="717" mass="83241">MNLNMTLRETFSSYTLTSEQSALLNELELFLNDKSSLCFLLKGYAGTGKTFMMKGLTDFFKHTDRPFILAAPTGRAAKVISKRTKSKAYTIHKTIYSNQDLQEYKTTDLDGSETFKFYYNLKNNEDGANAVYIIDEASMVSDTYSEGEFFRFGSGFLLTDFLKYINFDNNDHNKKLIFIGDNAQLPPVNMNFSPALSEQYLVNKYSVNVRNFELTEVVRQQKDSGILQNATKIRDAIKDKIFNQINIKTDTADTKHIEHADLLTTYLQACNNQIDDDTILLAHSNSSVKEYNDFVRKHFFPNQIDITTNDRLILVHNNYNYEIELLNGDFGKVVDVSPQNETHTIMLKKKLNNGDVREINVHLTFRDIIVEFTDIEDRKFQIPCKIVENLLYSKERDLSSNELKALYIDFKIRNPNLKPGTKELKDTLRTDKYFNALRVKFGYAVTCHKAQGGEWKQVFINCKTSMGYFNASYYRWLYTALTRAKETLYLLDEPHFGIGSAIHPPKNENFIPRNDLIVLNPELLEIDLPFNLSSEPEHFKNIFYVVSDLIKDEEVEIKTIKHNQYCEDYTFSKANEDILFKIYYNAKYQISNIQKPVSASEWVNLLNETLKTIEKKTIILDSAPDIQVQKEFEFLEPFLQDFFNHVHSIVQDEGIVIEDIIHNQWLQKYVFRQGSFVAEIDFYYNGKKQFSRIVPQVPKSTSIELLNKIVALININK</sequence>
<dbReference type="InterPro" id="IPR054572">
    <property type="entry name" value="TBP-TOTE"/>
</dbReference>
<dbReference type="SUPFAM" id="SSF52540">
    <property type="entry name" value="P-loop containing nucleoside triphosphate hydrolases"/>
    <property type="match status" value="2"/>
</dbReference>
<feature type="domain" description="TATA-binding-like protein" evidence="4">
    <location>
        <begin position="541"/>
        <end position="599"/>
    </location>
</feature>
<evidence type="ECO:0000259" key="4">
    <source>
        <dbReference type="Pfam" id="PF22721"/>
    </source>
</evidence>
<name>A0A5J4T1Y9_9ZZZZ</name>
<gene>
    <name evidence="5" type="ORF">EZS27_000699</name>
</gene>
<keyword evidence="1" id="KW-0547">Nucleotide-binding</keyword>
<dbReference type="CDD" id="cd17933">
    <property type="entry name" value="DEXSc_RecD-like"/>
    <property type="match status" value="1"/>
</dbReference>
<evidence type="ECO:0000256" key="1">
    <source>
        <dbReference type="ARBA" id="ARBA00022741"/>
    </source>
</evidence>